<feature type="compositionally biased region" description="Low complexity" evidence="1">
    <location>
        <begin position="307"/>
        <end position="322"/>
    </location>
</feature>
<feature type="region of interest" description="Disordered" evidence="1">
    <location>
        <begin position="1"/>
        <end position="24"/>
    </location>
</feature>
<comment type="caution">
    <text evidence="2">The sequence shown here is derived from an EMBL/GenBank/DDBJ whole genome shotgun (WGS) entry which is preliminary data.</text>
</comment>
<dbReference type="Proteomes" id="UP001139333">
    <property type="component" value="Unassembled WGS sequence"/>
</dbReference>
<keyword evidence="3" id="KW-1185">Reference proteome</keyword>
<accession>A0A9X1ZPE9</accession>
<feature type="region of interest" description="Disordered" evidence="1">
    <location>
        <begin position="341"/>
        <end position="363"/>
    </location>
</feature>
<name>A0A9X1ZPE9_9GAMM</name>
<feature type="compositionally biased region" description="Polar residues" evidence="1">
    <location>
        <begin position="294"/>
        <end position="306"/>
    </location>
</feature>
<dbReference type="RefSeq" id="WP_248994351.1">
    <property type="nucleotide sequence ID" value="NZ_JAKIKP010000002.1"/>
</dbReference>
<gene>
    <name evidence="2" type="ORF">L2672_02925</name>
</gene>
<evidence type="ECO:0000313" key="3">
    <source>
        <dbReference type="Proteomes" id="UP001139333"/>
    </source>
</evidence>
<dbReference type="EMBL" id="JAKIKP010000002">
    <property type="protein sequence ID" value="MCL1141658.1"/>
    <property type="molecule type" value="Genomic_DNA"/>
</dbReference>
<reference evidence="2" key="1">
    <citation type="submission" date="2022-01" db="EMBL/GenBank/DDBJ databases">
        <title>Whole genome-based taxonomy of the Shewanellaceae.</title>
        <authorList>
            <person name="Martin-Rodriguez A.J."/>
        </authorList>
    </citation>
    <scope>NUCLEOTIDE SEQUENCE</scope>
    <source>
        <strain evidence="2">DSM 16422</strain>
    </source>
</reference>
<proteinExistence type="predicted"/>
<feature type="compositionally biased region" description="Polar residues" evidence="1">
    <location>
        <begin position="341"/>
        <end position="354"/>
    </location>
</feature>
<protein>
    <submittedName>
        <fullName evidence="2">MSCRAMM family adhesin SdrC</fullName>
    </submittedName>
</protein>
<feature type="region of interest" description="Disordered" evidence="1">
    <location>
        <begin position="294"/>
        <end position="322"/>
    </location>
</feature>
<sequence length="709" mass="75079">MKGSEMKATVVNSKQASASTQHNQHVINNKNAVTGSLNQPAASSESTTSTTLQKAAVNSGVESTLIATNQLQAVKLTTSGQPSQIATVTIANQPYEVALTHEQQKLLQTVAKVAITADAISTLKQQLPQLTTPAVSQSATGNQAVLATQLVLLAQSIQTKLPASLMALASQNGVSSNELVKLASRSQGYPLPTATINNNQMTFADGPTIKLDSANLAKGQYLASIVYLNKSLLLTLTPVKAEINVNLTPSTKSPIATTTDNNASLIITKPEPSQILSQLFKKLEATSINPNVTSADLKGQSQLSNPQATQANQTSQTAQASLAKSADTLLNPLQQYIAKSPQTNNASSGQLEGKTNSAVASSSTSTTANAQTLNLARNQTTIDAATAKVLAKNIASALPQAANTITPPTFNMLEQPKANTTQDTKPLATPIDVLQKALSKAGSMPVEAKVNAQQPQNLAVALLKLLPQLARQPLSELALPSTLTNELASLASINLSQPVNHTSPTQLFTGGAITTLFQLLLGVKAQQSNKTISTKLQYHLQALQKLTAASSSAPAGILGLLDKVAGLDSIHQLASSFQLYQQASSNNDQGVNWYFALPYSLNQKNEQFEGHFQRDKTADGESEQGWRLQLKFNLSQGAVLVNAHKQANQLNLQFKSSNQLLLDKIDGFNDTLSQKISQIGFTPGEFTTQIANIPATLLPGDHFLVKTRA</sequence>
<organism evidence="2 3">
    <name type="scientific">Shewanella gaetbuli</name>
    <dbReference type="NCBI Taxonomy" id="220752"/>
    <lineage>
        <taxon>Bacteria</taxon>
        <taxon>Pseudomonadati</taxon>
        <taxon>Pseudomonadota</taxon>
        <taxon>Gammaproteobacteria</taxon>
        <taxon>Alteromonadales</taxon>
        <taxon>Shewanellaceae</taxon>
        <taxon>Shewanella</taxon>
    </lineage>
</organism>
<evidence type="ECO:0000256" key="1">
    <source>
        <dbReference type="SAM" id="MobiDB-lite"/>
    </source>
</evidence>
<evidence type="ECO:0000313" key="2">
    <source>
        <dbReference type="EMBL" id="MCL1141658.1"/>
    </source>
</evidence>
<dbReference type="AlphaFoldDB" id="A0A9X1ZPE9"/>
<feature type="compositionally biased region" description="Polar residues" evidence="1">
    <location>
        <begin position="10"/>
        <end position="24"/>
    </location>
</feature>